<evidence type="ECO:0000313" key="3">
    <source>
        <dbReference type="WBParaSite" id="jg1588"/>
    </source>
</evidence>
<evidence type="ECO:0000256" key="1">
    <source>
        <dbReference type="SAM" id="MobiDB-lite"/>
    </source>
</evidence>
<keyword evidence="2" id="KW-1185">Reference proteome</keyword>
<proteinExistence type="predicted"/>
<dbReference type="Proteomes" id="UP000887574">
    <property type="component" value="Unplaced"/>
</dbReference>
<feature type="compositionally biased region" description="Basic and acidic residues" evidence="1">
    <location>
        <begin position="72"/>
        <end position="88"/>
    </location>
</feature>
<sequence>MEESGENRRRNDEARDVEVVIKKKYKICCNIVKLFSNVVYQSQLETGNRFRAAHSSFRMRMLQEQHAPGKTAELRPPRYNERQGKTSAEETASQVAAPTSDPASPAATAAIIIEERAEKKLECCPSRSNTSDQWKSTEKDVQFWYSTSHSTNLSVDTAVETVLRKQQMKQQVISEVLSHLKPFEIERWVPE</sequence>
<organism evidence="2 3">
    <name type="scientific">Ditylenchus dipsaci</name>
    <dbReference type="NCBI Taxonomy" id="166011"/>
    <lineage>
        <taxon>Eukaryota</taxon>
        <taxon>Metazoa</taxon>
        <taxon>Ecdysozoa</taxon>
        <taxon>Nematoda</taxon>
        <taxon>Chromadorea</taxon>
        <taxon>Rhabditida</taxon>
        <taxon>Tylenchina</taxon>
        <taxon>Tylenchomorpha</taxon>
        <taxon>Sphaerularioidea</taxon>
        <taxon>Anguinidae</taxon>
        <taxon>Anguininae</taxon>
        <taxon>Ditylenchus</taxon>
    </lineage>
</organism>
<reference evidence="3" key="1">
    <citation type="submission" date="2022-11" db="UniProtKB">
        <authorList>
            <consortium name="WormBaseParasite"/>
        </authorList>
    </citation>
    <scope>IDENTIFICATION</scope>
</reference>
<feature type="compositionally biased region" description="Low complexity" evidence="1">
    <location>
        <begin position="96"/>
        <end position="106"/>
    </location>
</feature>
<evidence type="ECO:0000313" key="2">
    <source>
        <dbReference type="Proteomes" id="UP000887574"/>
    </source>
</evidence>
<dbReference type="WBParaSite" id="jg1588">
    <property type="protein sequence ID" value="jg1588"/>
    <property type="gene ID" value="jg1588"/>
</dbReference>
<name>A0A915D4X6_9BILA</name>
<protein>
    <submittedName>
        <fullName evidence="3">Uncharacterized protein</fullName>
    </submittedName>
</protein>
<feature type="region of interest" description="Disordered" evidence="1">
    <location>
        <begin position="65"/>
        <end position="106"/>
    </location>
</feature>
<dbReference type="AlphaFoldDB" id="A0A915D4X6"/>
<accession>A0A915D4X6</accession>